<keyword evidence="3" id="KW-0678">Repressor</keyword>
<evidence type="ECO:0000256" key="6">
    <source>
        <dbReference type="ARBA" id="ARBA00023242"/>
    </source>
</evidence>
<dbReference type="GO" id="GO:0005737">
    <property type="term" value="C:cytoplasm"/>
    <property type="evidence" value="ECO:0007669"/>
    <property type="project" value="TreeGrafter"/>
</dbReference>
<dbReference type="FunFam" id="3.10.390.10:FF:000001">
    <property type="entry name" value="SKI family transcriptional corepressor 1"/>
    <property type="match status" value="1"/>
</dbReference>
<accession>A0A8S4N8C8</accession>
<dbReference type="Pfam" id="PF08782">
    <property type="entry name" value="c-SKI_SMAD_bind"/>
    <property type="match status" value="1"/>
</dbReference>
<dbReference type="SUPFAM" id="SSF63763">
    <property type="entry name" value="SAND domain-like"/>
    <property type="match status" value="1"/>
</dbReference>
<evidence type="ECO:0000313" key="11">
    <source>
        <dbReference type="Proteomes" id="UP000749559"/>
    </source>
</evidence>
<sequence length="634" mass="72434">SHIGSQHVMSASLPKESHTVSQILRNNQVNSVMLHGVPIVCLFIDGQERLCLAQISNTLLKQYSYNEIHNRRVALGITCVQCTPVQLEILRRAGAMPISSRRCGMITKREAERLVKSFLEDNTPPKLPDDFAFDCFHECGWGCTGSFTPSRYNSSRAKCIKCNLCNLYFSPNKFIFHFHRTPEAKYNHPDAANFNSWRRHLKLCGTNHSEELISAWEDVKAMFNGGSRKRTLNHSSLPQQANKEHAHLKRHKKEQQYHEGSPRDTASTCNVPLPKLTYPFSPHPAFALPYTYPKPHTDYSKMPQNSVFGRQQDGHYPYEFIWANHLGIGPYPQMIMSQAKRLHAPSDRLHAPSERLHAPSERLHAPSDRLHAPSERLHAPSEILHSPSEPMKLAQSVSETSCQSKFKNQDTFADAFSPWEDHHTSAFTRVTTKKSFKETAENENMKQTDDHITTTITSHVENEAEASVSSHGKNSELEEIDIIHVVQENNEINNNTDEEDTHAPVKNDEVEAEHEDENKTVQTENGNNSNHNGIETIKCKDSYIEKQQGASGISKLSKEELEDQLKLQLELKQKHEAQLEQLKGLLEQRLQEEQRSHHTDNQEKEENLNKELDLTAKMFGYKLDQERKVRNVIC</sequence>
<dbReference type="Gene3D" id="3.10.260.20">
    <property type="entry name" value="Ski"/>
    <property type="match status" value="1"/>
</dbReference>
<keyword evidence="6" id="KW-0539">Nucleus</keyword>
<protein>
    <recommendedName>
        <fullName evidence="9">c-SKI SMAD4-binding domain-containing protein</fullName>
    </recommendedName>
</protein>
<dbReference type="InterPro" id="IPR009061">
    <property type="entry name" value="DNA-bd_dom_put_sf"/>
</dbReference>
<dbReference type="Gene3D" id="3.10.390.10">
    <property type="entry name" value="SAND domain-like"/>
    <property type="match status" value="1"/>
</dbReference>
<dbReference type="InterPro" id="IPR037000">
    <property type="entry name" value="Ski_DNA-bd_sf"/>
</dbReference>
<evidence type="ECO:0000256" key="7">
    <source>
        <dbReference type="SAM" id="Coils"/>
    </source>
</evidence>
<evidence type="ECO:0000256" key="3">
    <source>
        <dbReference type="ARBA" id="ARBA00022491"/>
    </source>
</evidence>
<comment type="caution">
    <text evidence="10">The sequence shown here is derived from an EMBL/GenBank/DDBJ whole genome shotgun (WGS) entry which is preliminary data.</text>
</comment>
<reference evidence="10" key="1">
    <citation type="submission" date="2022-03" db="EMBL/GenBank/DDBJ databases">
        <authorList>
            <person name="Martin C."/>
        </authorList>
    </citation>
    <scope>NUCLEOTIDE SEQUENCE</scope>
</reference>
<feature type="region of interest" description="Disordered" evidence="8">
    <location>
        <begin position="227"/>
        <end position="268"/>
    </location>
</feature>
<feature type="compositionally biased region" description="Polar residues" evidence="8">
    <location>
        <begin position="520"/>
        <end position="533"/>
    </location>
</feature>
<dbReference type="GO" id="GO:0000978">
    <property type="term" value="F:RNA polymerase II cis-regulatory region sequence-specific DNA binding"/>
    <property type="evidence" value="ECO:0007669"/>
    <property type="project" value="TreeGrafter"/>
</dbReference>
<name>A0A8S4N8C8_OWEFU</name>
<gene>
    <name evidence="10" type="ORF">OFUS_LOCUS4295</name>
</gene>
<dbReference type="InterPro" id="IPR003380">
    <property type="entry name" value="SKI/SNO/DAC"/>
</dbReference>
<evidence type="ECO:0000313" key="10">
    <source>
        <dbReference type="EMBL" id="CAH1777232.1"/>
    </source>
</evidence>
<dbReference type="FunFam" id="3.10.260.20:FF:000003">
    <property type="entry name" value="SKI family transcriptional corepressor 1 homolog-B-like"/>
    <property type="match status" value="1"/>
</dbReference>
<dbReference type="InterPro" id="IPR023216">
    <property type="entry name" value="Tscrpt_reg_SKI_SnoN"/>
</dbReference>
<dbReference type="GO" id="GO:0005634">
    <property type="term" value="C:nucleus"/>
    <property type="evidence" value="ECO:0007669"/>
    <property type="project" value="UniProtKB-SubCell"/>
</dbReference>
<dbReference type="GO" id="GO:0000122">
    <property type="term" value="P:negative regulation of transcription by RNA polymerase II"/>
    <property type="evidence" value="ECO:0007669"/>
    <property type="project" value="TreeGrafter"/>
</dbReference>
<evidence type="ECO:0000256" key="4">
    <source>
        <dbReference type="ARBA" id="ARBA00023015"/>
    </source>
</evidence>
<keyword evidence="7" id="KW-0175">Coiled coil</keyword>
<dbReference type="GO" id="GO:0030514">
    <property type="term" value="P:negative regulation of BMP signaling pathway"/>
    <property type="evidence" value="ECO:0007669"/>
    <property type="project" value="TreeGrafter"/>
</dbReference>
<evidence type="ECO:0000256" key="1">
    <source>
        <dbReference type="ARBA" id="ARBA00004123"/>
    </source>
</evidence>
<dbReference type="Pfam" id="PF02437">
    <property type="entry name" value="Ski_Sno_DHD"/>
    <property type="match status" value="1"/>
</dbReference>
<feature type="coiled-coil region" evidence="7">
    <location>
        <begin position="558"/>
        <end position="596"/>
    </location>
</feature>
<evidence type="ECO:0000256" key="2">
    <source>
        <dbReference type="ARBA" id="ARBA00009513"/>
    </source>
</evidence>
<keyword evidence="5" id="KW-0804">Transcription</keyword>
<dbReference type="GO" id="GO:0000981">
    <property type="term" value="F:DNA-binding transcription factor activity, RNA polymerase II-specific"/>
    <property type="evidence" value="ECO:0007669"/>
    <property type="project" value="TreeGrafter"/>
</dbReference>
<keyword evidence="11" id="KW-1185">Reference proteome</keyword>
<organism evidence="10 11">
    <name type="scientific">Owenia fusiformis</name>
    <name type="common">Polychaete worm</name>
    <dbReference type="NCBI Taxonomy" id="6347"/>
    <lineage>
        <taxon>Eukaryota</taxon>
        <taxon>Metazoa</taxon>
        <taxon>Spiralia</taxon>
        <taxon>Lophotrochozoa</taxon>
        <taxon>Annelida</taxon>
        <taxon>Polychaeta</taxon>
        <taxon>Sedentaria</taxon>
        <taxon>Canalipalpata</taxon>
        <taxon>Sabellida</taxon>
        <taxon>Oweniida</taxon>
        <taxon>Oweniidae</taxon>
        <taxon>Owenia</taxon>
    </lineage>
</organism>
<evidence type="ECO:0000256" key="8">
    <source>
        <dbReference type="SAM" id="MobiDB-lite"/>
    </source>
</evidence>
<feature type="region of interest" description="Disordered" evidence="8">
    <location>
        <begin position="493"/>
        <end position="534"/>
    </location>
</feature>
<comment type="similarity">
    <text evidence="2">Belongs to the SKI family.</text>
</comment>
<dbReference type="InterPro" id="IPR014890">
    <property type="entry name" value="c-SKI_SMAD4-bd_dom"/>
</dbReference>
<dbReference type="EMBL" id="CAIIXF020000002">
    <property type="protein sequence ID" value="CAH1777232.1"/>
    <property type="molecule type" value="Genomic_DNA"/>
</dbReference>
<feature type="non-terminal residue" evidence="10">
    <location>
        <position position="634"/>
    </location>
</feature>
<evidence type="ECO:0000256" key="5">
    <source>
        <dbReference type="ARBA" id="ARBA00023163"/>
    </source>
</evidence>
<dbReference type="InterPro" id="IPR010919">
    <property type="entry name" value="SAND-like_dom_sf"/>
</dbReference>
<proteinExistence type="inferred from homology"/>
<dbReference type="OrthoDB" id="3938623at2759"/>
<dbReference type="PANTHER" id="PTHR10005">
    <property type="entry name" value="SKI ONCOGENE-RELATED"/>
    <property type="match status" value="1"/>
</dbReference>
<dbReference type="PANTHER" id="PTHR10005:SF26">
    <property type="entry name" value="CORL"/>
    <property type="match status" value="1"/>
</dbReference>
<dbReference type="SMART" id="SM01046">
    <property type="entry name" value="c-SKI_SMAD_bind"/>
    <property type="match status" value="1"/>
</dbReference>
<dbReference type="GO" id="GO:0005667">
    <property type="term" value="C:transcription regulator complex"/>
    <property type="evidence" value="ECO:0007669"/>
    <property type="project" value="TreeGrafter"/>
</dbReference>
<keyword evidence="4" id="KW-0805">Transcription regulation</keyword>
<dbReference type="SUPFAM" id="SSF46955">
    <property type="entry name" value="Putative DNA-binding domain"/>
    <property type="match status" value="1"/>
</dbReference>
<dbReference type="CDD" id="cd21080">
    <property type="entry name" value="DHD_Skor"/>
    <property type="match status" value="1"/>
</dbReference>
<comment type="subcellular location">
    <subcellularLocation>
        <location evidence="1">Nucleus</location>
    </subcellularLocation>
</comment>
<feature type="domain" description="c-SKI SMAD4-binding" evidence="9">
    <location>
        <begin position="132"/>
        <end position="224"/>
    </location>
</feature>
<evidence type="ECO:0000259" key="9">
    <source>
        <dbReference type="SMART" id="SM01046"/>
    </source>
</evidence>
<dbReference type="AlphaFoldDB" id="A0A8S4N8C8"/>
<dbReference type="Proteomes" id="UP000749559">
    <property type="component" value="Unassembled WGS sequence"/>
</dbReference>
<dbReference type="GO" id="GO:0046332">
    <property type="term" value="F:SMAD binding"/>
    <property type="evidence" value="ECO:0007669"/>
    <property type="project" value="InterPro"/>
</dbReference>